<dbReference type="InterPro" id="IPR001242">
    <property type="entry name" value="Condensation_dom"/>
</dbReference>
<comment type="similarity">
    <text evidence="4">Belongs to the NRP synthetase family.</text>
</comment>
<evidence type="ECO:0000256" key="1">
    <source>
        <dbReference type="ARBA" id="ARBA00022450"/>
    </source>
</evidence>
<dbReference type="InterPro" id="IPR023213">
    <property type="entry name" value="CAT-like_dom_sf"/>
</dbReference>
<evidence type="ECO:0000313" key="7">
    <source>
        <dbReference type="Proteomes" id="UP000541154"/>
    </source>
</evidence>
<evidence type="ECO:0000313" key="6">
    <source>
        <dbReference type="EMBL" id="KAF5854727.1"/>
    </source>
</evidence>
<name>A0A8H5ZSV7_PETAA</name>
<dbReference type="FunFam" id="1.10.1200.10:FF:000005">
    <property type="entry name" value="Nonribosomal peptide synthetase 1"/>
    <property type="match status" value="1"/>
</dbReference>
<accession>A0A8H5ZSV7</accession>
<protein>
    <recommendedName>
        <fullName evidence="5">Carrier domain-containing protein</fullName>
    </recommendedName>
</protein>
<sequence>LGEVEHHVRHSFRGAEDVVAEVVVPTSEKQSPALIAFVQCEQLGQNSHTLIDTDNMSIFLAPGDWFWSAALAADAQLHESLPNYMVPAVFLPVHHIPLTVTGKANRRWLREQAASLSRQQLEAYTHPAVAKRQPTTKSEKALQQLWAQVLNMELAQIGVDDSFFWLGGDSISAMQLSAKCRSEGFPITVSQIFHHKTLARLALCAADHNSATIYAEEQFEVPFSLSPIQQMFFENEPRGHNHFNQSFFLQITREVASADIARAVESIVTQHSMLRARFRHTDDGRWTQLIKSTVNGSYRYQEHEVASVQDATPAMNTSQTSLDIQDGPLFAVDLINTCEEGQYIFLVAHHLVIDLVSWRIILDDLEEILRT</sequence>
<dbReference type="SUPFAM" id="SSF56801">
    <property type="entry name" value="Acetyl-CoA synthetase-like"/>
    <property type="match status" value="1"/>
</dbReference>
<organism evidence="6 7">
    <name type="scientific">Petromyces alliaceus</name>
    <name type="common">Aspergillus alliaceus</name>
    <dbReference type="NCBI Taxonomy" id="209559"/>
    <lineage>
        <taxon>Eukaryota</taxon>
        <taxon>Fungi</taxon>
        <taxon>Dikarya</taxon>
        <taxon>Ascomycota</taxon>
        <taxon>Pezizomycotina</taxon>
        <taxon>Eurotiomycetes</taxon>
        <taxon>Eurotiomycetidae</taxon>
        <taxon>Eurotiales</taxon>
        <taxon>Aspergillaceae</taxon>
        <taxon>Aspergillus</taxon>
        <taxon>Aspergillus subgen. Circumdati</taxon>
    </lineage>
</organism>
<dbReference type="PROSITE" id="PS50075">
    <property type="entry name" value="CARRIER"/>
    <property type="match status" value="1"/>
</dbReference>
<dbReference type="InterPro" id="IPR009081">
    <property type="entry name" value="PP-bd_ACP"/>
</dbReference>
<evidence type="ECO:0000259" key="5">
    <source>
        <dbReference type="PROSITE" id="PS50075"/>
    </source>
</evidence>
<feature type="non-terminal residue" evidence="6">
    <location>
        <position position="371"/>
    </location>
</feature>
<dbReference type="Pfam" id="PF00668">
    <property type="entry name" value="Condensation"/>
    <property type="match status" value="1"/>
</dbReference>
<evidence type="ECO:0000256" key="4">
    <source>
        <dbReference type="ARBA" id="ARBA00029454"/>
    </source>
</evidence>
<dbReference type="InterPro" id="IPR036736">
    <property type="entry name" value="ACP-like_sf"/>
</dbReference>
<evidence type="ECO:0000256" key="3">
    <source>
        <dbReference type="ARBA" id="ARBA00022598"/>
    </source>
</evidence>
<dbReference type="GO" id="GO:0031177">
    <property type="term" value="F:phosphopantetheine binding"/>
    <property type="evidence" value="ECO:0007669"/>
    <property type="project" value="InterPro"/>
</dbReference>
<evidence type="ECO:0000256" key="2">
    <source>
        <dbReference type="ARBA" id="ARBA00022553"/>
    </source>
</evidence>
<dbReference type="InterPro" id="IPR045851">
    <property type="entry name" value="AMP-bd_C_sf"/>
</dbReference>
<gene>
    <name evidence="6" type="ORF">ETB97_012913</name>
</gene>
<keyword evidence="3" id="KW-0436">Ligase</keyword>
<dbReference type="FunFam" id="3.30.559.10:FF:000016">
    <property type="entry name" value="Nonribosomal peptide synthase Pes1"/>
    <property type="match status" value="1"/>
</dbReference>
<dbReference type="Proteomes" id="UP000541154">
    <property type="component" value="Unassembled WGS sequence"/>
</dbReference>
<dbReference type="EMBL" id="SPNV01000983">
    <property type="protein sequence ID" value="KAF5854727.1"/>
    <property type="molecule type" value="Genomic_DNA"/>
</dbReference>
<feature type="non-terminal residue" evidence="6">
    <location>
        <position position="1"/>
    </location>
</feature>
<dbReference type="AlphaFoldDB" id="A0A8H5ZSV7"/>
<keyword evidence="2" id="KW-0597">Phosphoprotein</keyword>
<dbReference type="SUPFAM" id="SSF47336">
    <property type="entry name" value="ACP-like"/>
    <property type="match status" value="1"/>
</dbReference>
<feature type="domain" description="Carrier" evidence="5">
    <location>
        <begin position="133"/>
        <end position="209"/>
    </location>
</feature>
<dbReference type="Gene3D" id="3.30.300.30">
    <property type="match status" value="1"/>
</dbReference>
<dbReference type="InterPro" id="IPR020806">
    <property type="entry name" value="PKS_PP-bd"/>
</dbReference>
<dbReference type="SUPFAM" id="SSF52777">
    <property type="entry name" value="CoA-dependent acyltransferases"/>
    <property type="match status" value="1"/>
</dbReference>
<comment type="caution">
    <text evidence="6">The sequence shown here is derived from an EMBL/GenBank/DDBJ whole genome shotgun (WGS) entry which is preliminary data.</text>
</comment>
<keyword evidence="1" id="KW-0596">Phosphopantetheine</keyword>
<dbReference type="PANTHER" id="PTHR45398:SF1">
    <property type="entry name" value="ENZYME, PUTATIVE (JCVI)-RELATED"/>
    <property type="match status" value="1"/>
</dbReference>
<proteinExistence type="inferred from homology"/>
<keyword evidence="7" id="KW-1185">Reference proteome</keyword>
<dbReference type="Gene3D" id="1.10.1200.10">
    <property type="entry name" value="ACP-like"/>
    <property type="match status" value="1"/>
</dbReference>
<dbReference type="Gene3D" id="3.30.559.10">
    <property type="entry name" value="Chloramphenicol acetyltransferase-like domain"/>
    <property type="match status" value="1"/>
</dbReference>
<dbReference type="PANTHER" id="PTHR45398">
    <property type="match status" value="1"/>
</dbReference>
<dbReference type="SMART" id="SM00823">
    <property type="entry name" value="PKS_PP"/>
    <property type="match status" value="1"/>
</dbReference>
<reference evidence="6 7" key="1">
    <citation type="submission" date="2019-04" db="EMBL/GenBank/DDBJ databases">
        <title>Aspergillus burnettii sp. nov., novel species from soil in southeast Queensland.</title>
        <authorList>
            <person name="Gilchrist C.L.M."/>
            <person name="Pitt J.I."/>
            <person name="Lange L."/>
            <person name="Lacey H.J."/>
            <person name="Vuong D."/>
            <person name="Midgley D.J."/>
            <person name="Greenfield P."/>
            <person name="Bradbury M."/>
            <person name="Lacey E."/>
            <person name="Busk P.K."/>
            <person name="Pilgaard B."/>
            <person name="Chooi Y.H."/>
            <person name="Piggott A.M."/>
        </authorList>
    </citation>
    <scope>NUCLEOTIDE SEQUENCE [LARGE SCALE GENOMIC DNA]</scope>
    <source>
        <strain evidence="6 7">FRR 5400</strain>
    </source>
</reference>
<dbReference type="Pfam" id="PF00550">
    <property type="entry name" value="PP-binding"/>
    <property type="match status" value="1"/>
</dbReference>
<dbReference type="GO" id="GO:0016874">
    <property type="term" value="F:ligase activity"/>
    <property type="evidence" value="ECO:0007669"/>
    <property type="project" value="UniProtKB-KW"/>
</dbReference>